<dbReference type="EMBL" id="SRYA01000171">
    <property type="protein sequence ID" value="TGY85812.1"/>
    <property type="molecule type" value="Genomic_DNA"/>
</dbReference>
<sequence>MITSEMVEGEIRDREYVFWEKPNTQVGLHYNEFLGLWNCIKMERAPRGQLGVSPQPACYE</sequence>
<organism evidence="1 2">
    <name type="scientific">Petralouisia muris</name>
    <dbReference type="NCBI Taxonomy" id="3032872"/>
    <lineage>
        <taxon>Bacteria</taxon>
        <taxon>Bacillati</taxon>
        <taxon>Bacillota</taxon>
        <taxon>Clostridia</taxon>
        <taxon>Lachnospirales</taxon>
        <taxon>Lachnospiraceae</taxon>
        <taxon>Petralouisia</taxon>
    </lineage>
</organism>
<evidence type="ECO:0000313" key="2">
    <source>
        <dbReference type="Proteomes" id="UP000304953"/>
    </source>
</evidence>
<gene>
    <name evidence="1" type="ORF">E5329_28670</name>
</gene>
<evidence type="ECO:0000313" key="1">
    <source>
        <dbReference type="EMBL" id="TGY85812.1"/>
    </source>
</evidence>
<reference evidence="1" key="1">
    <citation type="submission" date="2019-04" db="EMBL/GenBank/DDBJ databases">
        <title>Microbes associate with the intestines of laboratory mice.</title>
        <authorList>
            <person name="Navarre W."/>
            <person name="Wong E."/>
            <person name="Huang K."/>
            <person name="Tropini C."/>
            <person name="Ng K."/>
            <person name="Yu B."/>
        </authorList>
    </citation>
    <scope>NUCLEOTIDE SEQUENCE</scope>
    <source>
        <strain evidence="1">NM01_1-7b</strain>
    </source>
</reference>
<dbReference type="Proteomes" id="UP000304953">
    <property type="component" value="Unassembled WGS sequence"/>
</dbReference>
<keyword evidence="2" id="KW-1185">Reference proteome</keyword>
<accession>A0AC61RM10</accession>
<comment type="caution">
    <text evidence="1">The sequence shown here is derived from an EMBL/GenBank/DDBJ whole genome shotgun (WGS) entry which is preliminary data.</text>
</comment>
<proteinExistence type="predicted"/>
<name>A0AC61RM10_9FIRM</name>
<protein>
    <submittedName>
        <fullName evidence="1">Uncharacterized protein</fullName>
    </submittedName>
</protein>